<proteinExistence type="predicted"/>
<dbReference type="InterPro" id="IPR006842">
    <property type="entry name" value="Transposase_31"/>
</dbReference>
<dbReference type="EMBL" id="LT960613">
    <property type="protein sequence ID" value="SON53516.1"/>
    <property type="molecule type" value="Genomic_DNA"/>
</dbReference>
<sequence length="88" mass="9743">MATNNPHDGLFKSFLTLPEVAKDFLEIHLPPDIQALCDLSTLQLKSTSFLGAVATNQRMQIYPVMCVTEEAIHEGGSLPNKRFTLIIT</sequence>
<protein>
    <recommendedName>
        <fullName evidence="1">Transposase (putative) YhgA-like domain-containing protein</fullName>
    </recommendedName>
</protein>
<dbReference type="KEGG" id="vta:A3508"/>
<dbReference type="GO" id="GO:0006310">
    <property type="term" value="P:DNA recombination"/>
    <property type="evidence" value="ECO:0007669"/>
    <property type="project" value="TreeGrafter"/>
</dbReference>
<dbReference type="PANTHER" id="PTHR34611">
    <property type="match status" value="1"/>
</dbReference>
<evidence type="ECO:0000313" key="4">
    <source>
        <dbReference type="Proteomes" id="UP000235828"/>
    </source>
</evidence>
<dbReference type="Proteomes" id="UP000235828">
    <property type="component" value="Chromosome A"/>
</dbReference>
<name>A0A2N8ZHS5_9VIBR</name>
<dbReference type="RefSeq" id="WP_415239667.1">
    <property type="nucleotide sequence ID" value="NZ_LT960611.1"/>
</dbReference>
<geneLocation type="plasmid" evidence="4">
    <name>p</name>
</geneLocation>
<dbReference type="AlphaFoldDB" id="A0A2N8ZHS5"/>
<dbReference type="Pfam" id="PF04754">
    <property type="entry name" value="Transposase_31"/>
    <property type="match status" value="1"/>
</dbReference>
<evidence type="ECO:0000259" key="1">
    <source>
        <dbReference type="Pfam" id="PF04754"/>
    </source>
</evidence>
<feature type="domain" description="Transposase (putative) YhgA-like" evidence="1">
    <location>
        <begin position="5"/>
        <end position="50"/>
    </location>
</feature>
<dbReference type="PANTHER" id="PTHR34611:SF2">
    <property type="entry name" value="INACTIVE RECOMBINATION-PROMOTING NUCLEASE-LIKE PROTEIN RPNE-RELATED"/>
    <property type="match status" value="1"/>
</dbReference>
<evidence type="ECO:0000313" key="3">
    <source>
        <dbReference type="EMBL" id="SON53516.1"/>
    </source>
</evidence>
<reference evidence="2 4" key="1">
    <citation type="submission" date="2017-10" db="EMBL/GenBank/DDBJ databases">
        <authorList>
            <person name="Banno H."/>
            <person name="Chua N.-H."/>
        </authorList>
    </citation>
    <scope>NUCLEOTIDE SEQUENCE [LARGE SCALE GENOMIC DNA]</scope>
    <source>
        <strain evidence="2">Vibrio tapetis CECT4600</strain>
        <plasmid evidence="4">Plasmid p</plasmid>
    </source>
</reference>
<keyword evidence="4" id="KW-1185">Reference proteome</keyword>
<organism evidence="2 4">
    <name type="scientific">Vibrio tapetis subsp. tapetis</name>
    <dbReference type="NCBI Taxonomy" id="1671868"/>
    <lineage>
        <taxon>Bacteria</taxon>
        <taxon>Pseudomonadati</taxon>
        <taxon>Pseudomonadota</taxon>
        <taxon>Gammaproteobacteria</taxon>
        <taxon>Vibrionales</taxon>
        <taxon>Vibrionaceae</taxon>
        <taxon>Vibrio</taxon>
    </lineage>
</organism>
<keyword evidence="3" id="KW-0614">Plasmid</keyword>
<dbReference type="GO" id="GO:1990238">
    <property type="term" value="F:double-stranded DNA endonuclease activity"/>
    <property type="evidence" value="ECO:0007669"/>
    <property type="project" value="TreeGrafter"/>
</dbReference>
<dbReference type="EMBL" id="LT960611">
    <property type="protein sequence ID" value="SON51455.1"/>
    <property type="molecule type" value="Genomic_DNA"/>
</dbReference>
<dbReference type="Proteomes" id="UP000235828">
    <property type="component" value="Plasmid P"/>
</dbReference>
<gene>
    <name evidence="2" type="ORF">VTAP4600_A3508</name>
    <name evidence="3" type="ORF">VTAP4600_P0072</name>
</gene>
<dbReference type="KEGG" id="vta:P0072"/>
<dbReference type="InterPro" id="IPR051699">
    <property type="entry name" value="Rpn/YhgA-like_nuclease"/>
</dbReference>
<geneLocation type="plasmid" evidence="3">
    <name>P</name>
</geneLocation>
<accession>A0A2N8ZHS5</accession>
<evidence type="ECO:0000313" key="2">
    <source>
        <dbReference type="EMBL" id="SON51455.1"/>
    </source>
</evidence>